<sequence>MTQKLKLMSLVLTLLIMQGCSTHYMPIAYTPETPPPMHSSLTQVKIVSVVDNRDTDNHWLGAIRGGFGNPVQWLYTEEETVKTVQNAFLEALEKRNLLAQGIRSDYRLDVELTKFDVSQYVNKEAHAHLTLSLVQEATGNQIFSKAYRTDNEEETLDPFEAGILGNPNILQRMANEVLSQTIDKSLDDPAFISALKATYTPPQSY</sequence>
<accession>A0A1E2V7G3</accession>
<dbReference type="EMBL" id="MDTQ01000001">
    <property type="protein sequence ID" value="ODC02776.1"/>
    <property type="molecule type" value="Genomic_DNA"/>
</dbReference>
<dbReference type="AlphaFoldDB" id="A0A1E2V7G3"/>
<dbReference type="InterPro" id="IPR005619">
    <property type="entry name" value="Uncharacterised_YajG"/>
</dbReference>
<proteinExistence type="predicted"/>
<feature type="chain" id="PRO_5009119617" description="ABC-type transport auxiliary lipoprotein component domain-containing protein" evidence="1">
    <location>
        <begin position="25"/>
        <end position="205"/>
    </location>
</feature>
<evidence type="ECO:0000313" key="2">
    <source>
        <dbReference type="EMBL" id="ODC02776.1"/>
    </source>
</evidence>
<dbReference type="Proteomes" id="UP000094291">
    <property type="component" value="Unassembled WGS sequence"/>
</dbReference>
<name>A0A1E2V7G3_9GAMM</name>
<evidence type="ECO:0000313" key="3">
    <source>
        <dbReference type="Proteomes" id="UP000094291"/>
    </source>
</evidence>
<organism evidence="2 3">
    <name type="scientific">Terasakiispira papahanaumokuakeensis</name>
    <dbReference type="NCBI Taxonomy" id="197479"/>
    <lineage>
        <taxon>Bacteria</taxon>
        <taxon>Pseudomonadati</taxon>
        <taxon>Pseudomonadota</taxon>
        <taxon>Gammaproteobacteria</taxon>
        <taxon>Oceanospirillales</taxon>
        <taxon>Terasakiispira</taxon>
    </lineage>
</organism>
<keyword evidence="1" id="KW-0732">Signal</keyword>
<comment type="caution">
    <text evidence="2">The sequence shown here is derived from an EMBL/GenBank/DDBJ whole genome shotgun (WGS) entry which is preliminary data.</text>
</comment>
<dbReference type="Pfam" id="PF03923">
    <property type="entry name" value="Lipoprotein_16"/>
    <property type="match status" value="1"/>
</dbReference>
<protein>
    <recommendedName>
        <fullName evidence="4">ABC-type transport auxiliary lipoprotein component domain-containing protein</fullName>
    </recommendedName>
</protein>
<dbReference type="OrthoDB" id="7274825at2"/>
<gene>
    <name evidence="2" type="ORF">BFW38_03675</name>
</gene>
<evidence type="ECO:0000256" key="1">
    <source>
        <dbReference type="SAM" id="SignalP"/>
    </source>
</evidence>
<evidence type="ECO:0008006" key="4">
    <source>
        <dbReference type="Google" id="ProtNLM"/>
    </source>
</evidence>
<dbReference type="PROSITE" id="PS51257">
    <property type="entry name" value="PROKAR_LIPOPROTEIN"/>
    <property type="match status" value="1"/>
</dbReference>
<feature type="signal peptide" evidence="1">
    <location>
        <begin position="1"/>
        <end position="24"/>
    </location>
</feature>
<dbReference type="RefSeq" id="WP_068997172.1">
    <property type="nucleotide sequence ID" value="NZ_MDTQ01000001.1"/>
</dbReference>
<keyword evidence="3" id="KW-1185">Reference proteome</keyword>
<reference evidence="2 3" key="1">
    <citation type="submission" date="2016-08" db="EMBL/GenBank/DDBJ databases">
        <authorList>
            <person name="Seilhamer J.J."/>
        </authorList>
    </citation>
    <scope>NUCLEOTIDE SEQUENCE [LARGE SCALE GENOMIC DNA]</scope>
    <source>
        <strain evidence="2 3">PH27A</strain>
    </source>
</reference>